<organism evidence="1 2">
    <name type="scientific">Vibrio tritonius</name>
    <dbReference type="NCBI Taxonomy" id="1435069"/>
    <lineage>
        <taxon>Bacteria</taxon>
        <taxon>Pseudomonadati</taxon>
        <taxon>Pseudomonadota</taxon>
        <taxon>Gammaproteobacteria</taxon>
        <taxon>Vibrionales</taxon>
        <taxon>Vibrionaceae</taxon>
        <taxon>Vibrio</taxon>
    </lineage>
</organism>
<dbReference type="InterPro" id="IPR023214">
    <property type="entry name" value="HAD_sf"/>
</dbReference>
<dbReference type="Proteomes" id="UP001199044">
    <property type="component" value="Unassembled WGS sequence"/>
</dbReference>
<sequence length="220" mass="25692">MSDRQIQLVILDCDGVLINHHQGFLLNLYKLRQDMPQDILSQQKAINHYDERYVHYLRQLPELGFCAIQCFCFADVLTHFGLQAQWREMLHFARSIGKWPTFEDAFGALHYLKKFYRVMVRCDREKEDVEYLKQKFQLSPNDILLRDSEPDQIQRHLRSLGLTDDQAVVVTNPINAQTLTFPHVRVLSRAGSSTKESLATLIFEHQENLRGNGIKYALTD</sequence>
<evidence type="ECO:0000313" key="2">
    <source>
        <dbReference type="Proteomes" id="UP001199044"/>
    </source>
</evidence>
<reference evidence="2" key="1">
    <citation type="submission" date="2023-07" db="EMBL/GenBank/DDBJ databases">
        <title>Molecular identification of indigenous halophilic bacteria isolated from red sea cost, biodegradation of synthetic dyes and assessment of degraded metabolite toxicity.</title>
        <authorList>
            <person name="Chaieb K."/>
            <person name="Altayb H.N."/>
        </authorList>
    </citation>
    <scope>NUCLEOTIDE SEQUENCE [LARGE SCALE GENOMIC DNA]</scope>
    <source>
        <strain evidence="2">K20</strain>
    </source>
</reference>
<keyword evidence="2" id="KW-1185">Reference proteome</keyword>
<dbReference type="Gene3D" id="1.10.150.750">
    <property type="match status" value="1"/>
</dbReference>
<evidence type="ECO:0000313" key="1">
    <source>
        <dbReference type="EMBL" id="MCA2015127.1"/>
    </source>
</evidence>
<proteinExistence type="predicted"/>
<evidence type="ECO:0008006" key="3">
    <source>
        <dbReference type="Google" id="ProtNLM"/>
    </source>
</evidence>
<gene>
    <name evidence="1" type="ORF">LDJ79_03330</name>
</gene>
<dbReference type="RefSeq" id="WP_068716707.1">
    <property type="nucleotide sequence ID" value="NZ_AP014636.1"/>
</dbReference>
<accession>A0ABS7YJG6</accession>
<protein>
    <recommendedName>
        <fullName evidence="3">HAD family hydrolase</fullName>
    </recommendedName>
</protein>
<dbReference type="SUPFAM" id="SSF56784">
    <property type="entry name" value="HAD-like"/>
    <property type="match status" value="1"/>
</dbReference>
<dbReference type="EMBL" id="JAIWIU010000016">
    <property type="protein sequence ID" value="MCA2015127.1"/>
    <property type="molecule type" value="Genomic_DNA"/>
</dbReference>
<dbReference type="InterPro" id="IPR036412">
    <property type="entry name" value="HAD-like_sf"/>
</dbReference>
<dbReference type="Gene3D" id="3.40.50.1000">
    <property type="entry name" value="HAD superfamily/HAD-like"/>
    <property type="match status" value="1"/>
</dbReference>
<comment type="caution">
    <text evidence="1">The sequence shown here is derived from an EMBL/GenBank/DDBJ whole genome shotgun (WGS) entry which is preliminary data.</text>
</comment>
<name>A0ABS7YJG6_9VIBR</name>